<protein>
    <submittedName>
        <fullName evidence="1">Uncharacterized protein</fullName>
    </submittedName>
</protein>
<dbReference type="RefSeq" id="WP_263413027.1">
    <property type="nucleotide sequence ID" value="NZ_BAABBH010000001.1"/>
</dbReference>
<evidence type="ECO:0000313" key="1">
    <source>
        <dbReference type="EMBL" id="MFN2975449.1"/>
    </source>
</evidence>
<organism evidence="1 2">
    <name type="scientific">Terriglobus aquaticus</name>
    <dbReference type="NCBI Taxonomy" id="940139"/>
    <lineage>
        <taxon>Bacteria</taxon>
        <taxon>Pseudomonadati</taxon>
        <taxon>Acidobacteriota</taxon>
        <taxon>Terriglobia</taxon>
        <taxon>Terriglobales</taxon>
        <taxon>Acidobacteriaceae</taxon>
        <taxon>Terriglobus</taxon>
    </lineage>
</organism>
<reference evidence="1 2" key="1">
    <citation type="submission" date="2024-12" db="EMBL/GenBank/DDBJ databases">
        <authorList>
            <person name="Lee Y."/>
        </authorList>
    </citation>
    <scope>NUCLEOTIDE SEQUENCE [LARGE SCALE GENOMIC DNA]</scope>
    <source>
        <strain evidence="1 2">03SUJ4</strain>
    </source>
</reference>
<comment type="caution">
    <text evidence="1">The sequence shown here is derived from an EMBL/GenBank/DDBJ whole genome shotgun (WGS) entry which is preliminary data.</text>
</comment>
<dbReference type="EMBL" id="JBJYXY010000001">
    <property type="protein sequence ID" value="MFN2975449.1"/>
    <property type="molecule type" value="Genomic_DNA"/>
</dbReference>
<sequence length="60" mass="6920">MYEFAVRAEKRGIYIGDAVRFVDAEATVDVTEAMEERAHSLRSRQQLRITIVLDVPRRAI</sequence>
<accession>A0ABW9KIA0</accession>
<keyword evidence="2" id="KW-1185">Reference proteome</keyword>
<evidence type="ECO:0000313" key="2">
    <source>
        <dbReference type="Proteomes" id="UP001634747"/>
    </source>
</evidence>
<gene>
    <name evidence="1" type="ORF">ACK2TP_06720</name>
</gene>
<proteinExistence type="predicted"/>
<dbReference type="Proteomes" id="UP001634747">
    <property type="component" value="Unassembled WGS sequence"/>
</dbReference>
<name>A0ABW9KIA0_9BACT</name>